<dbReference type="EMBL" id="CP099837">
    <property type="protein sequence ID" value="USY19631.1"/>
    <property type="molecule type" value="Genomic_DNA"/>
</dbReference>
<name>A0ABY5D949_9ACTN</name>
<dbReference type="Proteomes" id="UP001055940">
    <property type="component" value="Chromosome"/>
</dbReference>
<accession>A0ABY5D949</accession>
<protein>
    <submittedName>
        <fullName evidence="1">Uncharacterized protein</fullName>
    </submittedName>
</protein>
<organism evidence="1 2">
    <name type="scientific">Nocardiopsis exhalans</name>
    <dbReference type="NCBI Taxonomy" id="163604"/>
    <lineage>
        <taxon>Bacteria</taxon>
        <taxon>Bacillati</taxon>
        <taxon>Actinomycetota</taxon>
        <taxon>Actinomycetes</taxon>
        <taxon>Streptosporangiales</taxon>
        <taxon>Nocardiopsidaceae</taxon>
        <taxon>Nocardiopsis</taxon>
    </lineage>
</organism>
<sequence length="51" mass="5516">MTTPDPQPLLHERTGPGAARLAARHRGHFCEETVRALIAEPASTPTTIDPK</sequence>
<keyword evidence="2" id="KW-1185">Reference proteome</keyword>
<gene>
    <name evidence="1" type="ORF">NE857_31085</name>
</gene>
<evidence type="ECO:0000313" key="1">
    <source>
        <dbReference type="EMBL" id="USY19631.1"/>
    </source>
</evidence>
<proteinExistence type="predicted"/>
<evidence type="ECO:0000313" key="2">
    <source>
        <dbReference type="Proteomes" id="UP001055940"/>
    </source>
</evidence>
<dbReference type="RefSeq" id="WP_254418827.1">
    <property type="nucleotide sequence ID" value="NZ_BAAAJB010000072.1"/>
</dbReference>
<reference evidence="1" key="1">
    <citation type="submission" date="2022-06" db="EMBL/GenBank/DDBJ databases">
        <authorList>
            <person name="Ping M."/>
        </authorList>
    </citation>
    <scope>NUCLEOTIDE SEQUENCE</scope>
    <source>
        <strain evidence="1">JCM11759T</strain>
    </source>
</reference>